<keyword evidence="2" id="KW-1185">Reference proteome</keyword>
<dbReference type="PANTHER" id="PTHR47381:SF3">
    <property type="entry name" value="ALPHA_BETA-HYDROLASES SUPERFAMILY PROTEIN"/>
    <property type="match status" value="1"/>
</dbReference>
<reference evidence="1" key="1">
    <citation type="submission" date="2020-07" db="EMBL/GenBank/DDBJ databases">
        <title>Gai3-2, isolated from salt lake.</title>
        <authorList>
            <person name="Cui H."/>
            <person name="Shi X."/>
        </authorList>
    </citation>
    <scope>NUCLEOTIDE SEQUENCE [LARGE SCALE GENOMIC DNA]</scope>
    <source>
        <strain evidence="1">Gai3-2</strain>
    </source>
</reference>
<proteinExistence type="predicted"/>
<dbReference type="OrthoDB" id="290192at2157"/>
<protein>
    <submittedName>
        <fullName evidence="1">Acetylxylan esterase</fullName>
    </submittedName>
</protein>
<dbReference type="RefSeq" id="WP_179170414.1">
    <property type="nucleotide sequence ID" value="NZ_CP058529.1"/>
</dbReference>
<dbReference type="Pfam" id="PF12715">
    <property type="entry name" value="Abhydrolase_7"/>
    <property type="match status" value="1"/>
</dbReference>
<dbReference type="InterPro" id="IPR025890">
    <property type="entry name" value="Abhydrolase_bac"/>
</dbReference>
<sequence length="346" mass="38472">MEDRRFGHDRAEWTEHVLRASDLPFAYGGETGSAFPVWQETLREELRSVLGFPVIREGGVPDLDPRCHGTEAAADHERQMWSVRTEREFRVPFYLLLPNEPEPPYPVVLTVHGHAESGKELSVGEVESDADRERIADERRDIARQAVECGYAAVAPDMRAFGELAAPETASGDRQCTSLQKHAQLVGRTLVGERVWDTLRLIEFVQRRAALDVDRLAITGHSGGGVVTLFAAALDDRLSPVAPCASVCPFEDSLVPIDHCVCNYVPGIRRLGEVWDFAGLIAPRPLLVAAGEHDPIFPIEGTRRAFDRLRDVYRGSGAHDACELYVGDGGHRYYEAGVWPFIRDHL</sequence>
<evidence type="ECO:0000313" key="2">
    <source>
        <dbReference type="Proteomes" id="UP000509750"/>
    </source>
</evidence>
<evidence type="ECO:0000313" key="1">
    <source>
        <dbReference type="EMBL" id="QLG28840.1"/>
    </source>
</evidence>
<name>A0A7D5KVF2_9EURY</name>
<dbReference type="InterPro" id="IPR029058">
    <property type="entry name" value="AB_hydrolase_fold"/>
</dbReference>
<dbReference type="AlphaFoldDB" id="A0A7D5KVF2"/>
<dbReference type="Gene3D" id="3.40.50.1820">
    <property type="entry name" value="alpha/beta hydrolase"/>
    <property type="match status" value="1"/>
</dbReference>
<dbReference type="PANTHER" id="PTHR47381">
    <property type="entry name" value="ALPHA/BETA-HYDROLASES SUPERFAMILY PROTEIN"/>
    <property type="match status" value="1"/>
</dbReference>
<dbReference type="Proteomes" id="UP000509750">
    <property type="component" value="Chromosome"/>
</dbReference>
<dbReference type="GeneID" id="56030245"/>
<dbReference type="KEGG" id="halg:HUG10_15390"/>
<accession>A0A7D5KVF2</accession>
<gene>
    <name evidence="1" type="ORF">HUG10_15390</name>
</gene>
<organism evidence="1 2">
    <name type="scientific">Halorarum halophilum</name>
    <dbReference type="NCBI Taxonomy" id="2743090"/>
    <lineage>
        <taxon>Archaea</taxon>
        <taxon>Methanobacteriati</taxon>
        <taxon>Methanobacteriota</taxon>
        <taxon>Stenosarchaea group</taxon>
        <taxon>Halobacteria</taxon>
        <taxon>Halobacteriales</taxon>
        <taxon>Haloferacaceae</taxon>
        <taxon>Halorarum</taxon>
    </lineage>
</organism>
<dbReference type="SUPFAM" id="SSF53474">
    <property type="entry name" value="alpha/beta-Hydrolases"/>
    <property type="match status" value="1"/>
</dbReference>
<dbReference type="EMBL" id="CP058529">
    <property type="protein sequence ID" value="QLG28840.1"/>
    <property type="molecule type" value="Genomic_DNA"/>
</dbReference>